<gene>
    <name evidence="2" type="ORF">g.12576</name>
</gene>
<evidence type="ECO:0000313" key="2">
    <source>
        <dbReference type="EMBL" id="JAS36720.1"/>
    </source>
</evidence>
<accession>A0A1B6EFR0</accession>
<feature type="coiled-coil region" evidence="1">
    <location>
        <begin position="1"/>
        <end position="28"/>
    </location>
</feature>
<dbReference type="AlphaFoldDB" id="A0A1B6EFR0"/>
<proteinExistence type="predicted"/>
<evidence type="ECO:0000256" key="1">
    <source>
        <dbReference type="SAM" id="Coils"/>
    </source>
</evidence>
<keyword evidence="1" id="KW-0175">Coiled coil</keyword>
<reference evidence="2" key="1">
    <citation type="submission" date="2015-12" db="EMBL/GenBank/DDBJ databases">
        <title>De novo transcriptome assembly of four potential Pierce s Disease insect vectors from Arizona vineyards.</title>
        <authorList>
            <person name="Tassone E.E."/>
        </authorList>
    </citation>
    <scope>NUCLEOTIDE SEQUENCE</scope>
</reference>
<sequence length="296" mass="34258">SRKEKKRKAKLKCDLDELEKNEINISSKLNKISSGNFISKEKEEILMDVVDSGKYSKKSRSKKKQIDTLQINNSNEGKLNKKEKKNKEAIVYNETEQKFENDLASDTKQKKSRRKDTIEVLVKQNEEVESTNSNLVAIIEKVKNVLQTESDMIVDDSCTNGISKEKIKDLKEKQKQEIVDTNEKMLKSKQKNDSQNITFETQSNVDIYDNSYEKGEEINQYSYNGSYIKNHVHYEINKNFNFARKNNFKKPTDTACVKEYFSKYKLLISQPDLNFKGANINSLNGYANKAKSQAKQ</sequence>
<name>A0A1B6EFR0_9HEMI</name>
<feature type="non-terminal residue" evidence="2">
    <location>
        <position position="1"/>
    </location>
</feature>
<feature type="coiled-coil region" evidence="1">
    <location>
        <begin position="164"/>
        <end position="191"/>
    </location>
</feature>
<protein>
    <submittedName>
        <fullName evidence="2">Uncharacterized protein</fullName>
    </submittedName>
</protein>
<organism evidence="2">
    <name type="scientific">Clastoptera arizonana</name>
    <name type="common">Arizona spittle bug</name>
    <dbReference type="NCBI Taxonomy" id="38151"/>
    <lineage>
        <taxon>Eukaryota</taxon>
        <taxon>Metazoa</taxon>
        <taxon>Ecdysozoa</taxon>
        <taxon>Arthropoda</taxon>
        <taxon>Hexapoda</taxon>
        <taxon>Insecta</taxon>
        <taxon>Pterygota</taxon>
        <taxon>Neoptera</taxon>
        <taxon>Paraneoptera</taxon>
        <taxon>Hemiptera</taxon>
        <taxon>Auchenorrhyncha</taxon>
        <taxon>Cercopoidea</taxon>
        <taxon>Clastopteridae</taxon>
        <taxon>Clastoptera</taxon>
    </lineage>
</organism>
<dbReference type="EMBL" id="GEDC01000578">
    <property type="protein sequence ID" value="JAS36720.1"/>
    <property type="molecule type" value="Transcribed_RNA"/>
</dbReference>